<evidence type="ECO:0000313" key="2">
    <source>
        <dbReference type="Proteomes" id="UP000652761"/>
    </source>
</evidence>
<gene>
    <name evidence="1" type="ORF">Taro_051280</name>
</gene>
<comment type="caution">
    <text evidence="1">The sequence shown here is derived from an EMBL/GenBank/DDBJ whole genome shotgun (WGS) entry which is preliminary data.</text>
</comment>
<dbReference type="EMBL" id="NMUH01008095">
    <property type="protein sequence ID" value="MQM18291.1"/>
    <property type="molecule type" value="Genomic_DNA"/>
</dbReference>
<accession>A0A843XGC8</accession>
<sequence length="102" mass="11261">SNAEKKQVGNYSSTKVICQLHCFSVESAVLSVGKPANAWEEGDEVILITCLLENPDLDLINGTVYGKLQTFKNELYVILIPGKIVVKSISSCRLDFRFSPLI</sequence>
<evidence type="ECO:0000313" key="1">
    <source>
        <dbReference type="EMBL" id="MQM18291.1"/>
    </source>
</evidence>
<dbReference type="AlphaFoldDB" id="A0A843XGC8"/>
<dbReference type="OrthoDB" id="763867at2759"/>
<keyword evidence="2" id="KW-1185">Reference proteome</keyword>
<protein>
    <submittedName>
        <fullName evidence="1">Uncharacterized protein</fullName>
    </submittedName>
</protein>
<dbReference type="Proteomes" id="UP000652761">
    <property type="component" value="Unassembled WGS sequence"/>
</dbReference>
<feature type="non-terminal residue" evidence="1">
    <location>
        <position position="1"/>
    </location>
</feature>
<name>A0A843XGC8_COLES</name>
<reference evidence="1" key="1">
    <citation type="submission" date="2017-07" db="EMBL/GenBank/DDBJ databases">
        <title>Taro Niue Genome Assembly and Annotation.</title>
        <authorList>
            <person name="Atibalentja N."/>
            <person name="Keating K."/>
            <person name="Fields C.J."/>
        </authorList>
    </citation>
    <scope>NUCLEOTIDE SEQUENCE</scope>
    <source>
        <strain evidence="1">Niue_2</strain>
        <tissue evidence="1">Leaf</tissue>
    </source>
</reference>
<proteinExistence type="predicted"/>
<organism evidence="1 2">
    <name type="scientific">Colocasia esculenta</name>
    <name type="common">Wild taro</name>
    <name type="synonym">Arum esculentum</name>
    <dbReference type="NCBI Taxonomy" id="4460"/>
    <lineage>
        <taxon>Eukaryota</taxon>
        <taxon>Viridiplantae</taxon>
        <taxon>Streptophyta</taxon>
        <taxon>Embryophyta</taxon>
        <taxon>Tracheophyta</taxon>
        <taxon>Spermatophyta</taxon>
        <taxon>Magnoliopsida</taxon>
        <taxon>Liliopsida</taxon>
        <taxon>Araceae</taxon>
        <taxon>Aroideae</taxon>
        <taxon>Colocasieae</taxon>
        <taxon>Colocasia</taxon>
    </lineage>
</organism>